<keyword evidence="1 7" id="KW-0479">Metal-binding</keyword>
<dbReference type="CDD" id="cd01025">
    <property type="entry name" value="TOPRIM_recR"/>
    <property type="match status" value="1"/>
</dbReference>
<dbReference type="InterPro" id="IPR015967">
    <property type="entry name" value="Rcmb_RecR_Znf"/>
</dbReference>
<dbReference type="GO" id="GO:0003677">
    <property type="term" value="F:DNA binding"/>
    <property type="evidence" value="ECO:0007669"/>
    <property type="project" value="UniProtKB-UniRule"/>
</dbReference>
<dbReference type="InterPro" id="IPR034137">
    <property type="entry name" value="TOPRIM_RecR"/>
</dbReference>
<comment type="function">
    <text evidence="7">May play a role in DNA repair. It seems to be involved in an RecBC-independent recombinational process of DNA repair. It may act with RecF and RecO.</text>
</comment>
<dbReference type="SUPFAM" id="SSF111304">
    <property type="entry name" value="Recombination protein RecR"/>
    <property type="match status" value="1"/>
</dbReference>
<evidence type="ECO:0000256" key="5">
    <source>
        <dbReference type="ARBA" id="ARBA00023172"/>
    </source>
</evidence>
<evidence type="ECO:0000256" key="3">
    <source>
        <dbReference type="ARBA" id="ARBA00022771"/>
    </source>
</evidence>
<dbReference type="InterPro" id="IPR000093">
    <property type="entry name" value="DNA_Rcmb_RecR"/>
</dbReference>
<evidence type="ECO:0000313" key="9">
    <source>
        <dbReference type="EMBL" id="SQD92473.1"/>
    </source>
</evidence>
<dbReference type="Pfam" id="PF13662">
    <property type="entry name" value="Toprim_4"/>
    <property type="match status" value="1"/>
</dbReference>
<accession>A0A2X3K5Z8</accession>
<dbReference type="GO" id="GO:0006310">
    <property type="term" value="P:DNA recombination"/>
    <property type="evidence" value="ECO:0007669"/>
    <property type="project" value="UniProtKB-UniRule"/>
</dbReference>
<evidence type="ECO:0000256" key="1">
    <source>
        <dbReference type="ARBA" id="ARBA00022723"/>
    </source>
</evidence>
<organism evidence="9 10">
    <name type="scientific">Candidatus Bipolaricaulis anaerobius</name>
    <dbReference type="NCBI Taxonomy" id="2026885"/>
    <lineage>
        <taxon>Bacteria</taxon>
        <taxon>Candidatus Bipolaricaulota</taxon>
        <taxon>Candidatus Bipolaricaulia</taxon>
        <taxon>Candidatus Bipolaricaulales</taxon>
        <taxon>Candidatus Bipolaricaulaceae</taxon>
        <taxon>Candidatus Bipolaricaulis</taxon>
    </lineage>
</organism>
<dbReference type="Gene3D" id="3.40.1360.10">
    <property type="match status" value="1"/>
</dbReference>
<keyword evidence="5 7" id="KW-0233">DNA recombination</keyword>
<protein>
    <recommendedName>
        <fullName evidence="7">Recombination protein RecR</fullName>
    </recommendedName>
</protein>
<feature type="domain" description="Toprim" evidence="8">
    <location>
        <begin position="76"/>
        <end position="171"/>
    </location>
</feature>
<gene>
    <name evidence="7 9" type="primary">recR</name>
    <name evidence="9" type="ORF">BARAN1_0449</name>
</gene>
<dbReference type="KEGG" id="bana:BARAN1_0449"/>
<keyword evidence="4 7" id="KW-0862">Zinc</keyword>
<dbReference type="GO" id="GO:0006281">
    <property type="term" value="P:DNA repair"/>
    <property type="evidence" value="ECO:0007669"/>
    <property type="project" value="UniProtKB-UniRule"/>
</dbReference>
<keyword evidence="2 7" id="KW-0227">DNA damage</keyword>
<dbReference type="PANTHER" id="PTHR30446">
    <property type="entry name" value="RECOMBINATION PROTEIN RECR"/>
    <property type="match status" value="1"/>
</dbReference>
<evidence type="ECO:0000313" key="10">
    <source>
        <dbReference type="Proteomes" id="UP000249818"/>
    </source>
</evidence>
<sequence>MSEPLEELLGALSRLPGIGRRSAERIAFFLLAKPGEGKRLAEALAGLDRIGRCPQCGNFASDGLCSICRDPKRDGATLCVVARPWEIPHLERTGEYRGRYHVLGGLVSPSQDIGPEDLAVAGLVERVKAEGVREVILALEPKLEGDLTAMHLLRVLKPLGIAVSQLAHGIPVGRDLESADELTLGRALKGRTPL</sequence>
<dbReference type="PANTHER" id="PTHR30446:SF0">
    <property type="entry name" value="RECOMBINATION PROTEIN RECR"/>
    <property type="match status" value="1"/>
</dbReference>
<dbReference type="PROSITE" id="PS50880">
    <property type="entry name" value="TOPRIM"/>
    <property type="match status" value="1"/>
</dbReference>
<dbReference type="Pfam" id="PF21176">
    <property type="entry name" value="RecR_HhH"/>
    <property type="match status" value="1"/>
</dbReference>
<dbReference type="OrthoDB" id="9802672at2"/>
<name>A0A2X3K5Z8_9BACT</name>
<dbReference type="Gene3D" id="1.10.8.420">
    <property type="entry name" value="RecR Domain 1"/>
    <property type="match status" value="1"/>
</dbReference>
<dbReference type="Pfam" id="PF02132">
    <property type="entry name" value="RecR_ZnF"/>
    <property type="match status" value="1"/>
</dbReference>
<dbReference type="NCBIfam" id="TIGR00615">
    <property type="entry name" value="recR"/>
    <property type="match status" value="1"/>
</dbReference>
<dbReference type="Pfam" id="PF21175">
    <property type="entry name" value="RecR_C"/>
    <property type="match status" value="1"/>
</dbReference>
<comment type="similarity">
    <text evidence="7">Belongs to the RecR family.</text>
</comment>
<evidence type="ECO:0000256" key="2">
    <source>
        <dbReference type="ARBA" id="ARBA00022763"/>
    </source>
</evidence>
<dbReference type="HAMAP" id="MF_00017">
    <property type="entry name" value="RecR"/>
    <property type="match status" value="1"/>
</dbReference>
<dbReference type="InterPro" id="IPR023627">
    <property type="entry name" value="Rcmb_RecR"/>
</dbReference>
<keyword evidence="3 7" id="KW-0863">Zinc-finger</keyword>
<evidence type="ECO:0000256" key="7">
    <source>
        <dbReference type="HAMAP-Rule" id="MF_00017"/>
    </source>
</evidence>
<keyword evidence="10" id="KW-1185">Reference proteome</keyword>
<evidence type="ECO:0000256" key="6">
    <source>
        <dbReference type="ARBA" id="ARBA00023204"/>
    </source>
</evidence>
<dbReference type="AlphaFoldDB" id="A0A2X3K5Z8"/>
<dbReference type="GO" id="GO:0008270">
    <property type="term" value="F:zinc ion binding"/>
    <property type="evidence" value="ECO:0007669"/>
    <property type="project" value="UniProtKB-KW"/>
</dbReference>
<keyword evidence="6 7" id="KW-0234">DNA repair</keyword>
<dbReference type="EMBL" id="LS483254">
    <property type="protein sequence ID" value="SQD92473.1"/>
    <property type="molecule type" value="Genomic_DNA"/>
</dbReference>
<feature type="zinc finger region" description="C4-type" evidence="7">
    <location>
        <begin position="53"/>
        <end position="68"/>
    </location>
</feature>
<evidence type="ECO:0000259" key="8">
    <source>
        <dbReference type="PROSITE" id="PS50880"/>
    </source>
</evidence>
<evidence type="ECO:0000256" key="4">
    <source>
        <dbReference type="ARBA" id="ARBA00022833"/>
    </source>
</evidence>
<dbReference type="InterPro" id="IPR006171">
    <property type="entry name" value="TOPRIM_dom"/>
</dbReference>
<dbReference type="PROSITE" id="PS01300">
    <property type="entry name" value="RECR"/>
    <property type="match status" value="1"/>
</dbReference>
<dbReference type="Proteomes" id="UP000249818">
    <property type="component" value="Chromosome BARAN1"/>
</dbReference>
<proteinExistence type="inferred from homology"/>
<dbReference type="RefSeq" id="WP_122030686.1">
    <property type="nucleotide sequence ID" value="NZ_LS483254.1"/>
</dbReference>
<dbReference type="Gene3D" id="6.10.250.240">
    <property type="match status" value="1"/>
</dbReference>
<reference evidence="10" key="1">
    <citation type="submission" date="2018-05" db="EMBL/GenBank/DDBJ databases">
        <authorList>
            <person name="Hao L."/>
        </authorList>
    </citation>
    <scope>NUCLEOTIDE SEQUENCE [LARGE SCALE GENOMIC DNA]</scope>
</reference>